<dbReference type="Proteomes" id="UP001381693">
    <property type="component" value="Unassembled WGS sequence"/>
</dbReference>
<keyword evidence="6" id="KW-0175">Coiled coil</keyword>
<organism evidence="9 10">
    <name type="scientific">Halocaridina rubra</name>
    <name type="common">Hawaiian red shrimp</name>
    <dbReference type="NCBI Taxonomy" id="373956"/>
    <lineage>
        <taxon>Eukaryota</taxon>
        <taxon>Metazoa</taxon>
        <taxon>Ecdysozoa</taxon>
        <taxon>Arthropoda</taxon>
        <taxon>Crustacea</taxon>
        <taxon>Multicrustacea</taxon>
        <taxon>Malacostraca</taxon>
        <taxon>Eumalacostraca</taxon>
        <taxon>Eucarida</taxon>
        <taxon>Decapoda</taxon>
        <taxon>Pleocyemata</taxon>
        <taxon>Caridea</taxon>
        <taxon>Atyoidea</taxon>
        <taxon>Atyidae</taxon>
        <taxon>Halocaridina</taxon>
    </lineage>
</organism>
<dbReference type="PANTHER" id="PTHR12965">
    <property type="entry name" value="VACUOLAR PROTEIN SORTING 54"/>
    <property type="match status" value="1"/>
</dbReference>
<evidence type="ECO:0000256" key="5">
    <source>
        <dbReference type="ARBA" id="ARBA00023034"/>
    </source>
</evidence>
<dbReference type="AlphaFoldDB" id="A0AAN8XK18"/>
<evidence type="ECO:0000256" key="7">
    <source>
        <dbReference type="SAM" id="MobiDB-lite"/>
    </source>
</evidence>
<keyword evidence="10" id="KW-1185">Reference proteome</keyword>
<dbReference type="EMBL" id="JAXCGZ010002186">
    <property type="protein sequence ID" value="KAK7084236.1"/>
    <property type="molecule type" value="Genomic_DNA"/>
</dbReference>
<evidence type="ECO:0000256" key="3">
    <source>
        <dbReference type="ARBA" id="ARBA00022448"/>
    </source>
</evidence>
<evidence type="ECO:0000256" key="6">
    <source>
        <dbReference type="ARBA" id="ARBA00023054"/>
    </source>
</evidence>
<dbReference type="PANTHER" id="PTHR12965:SF0">
    <property type="entry name" value="VACUOLAR PROTEIN SORTING-ASSOCIATED PROTEIN 54"/>
    <property type="match status" value="1"/>
</dbReference>
<evidence type="ECO:0000313" key="9">
    <source>
        <dbReference type="EMBL" id="KAK7084236.1"/>
    </source>
</evidence>
<evidence type="ECO:0000259" key="8">
    <source>
        <dbReference type="Pfam" id="PF07928"/>
    </source>
</evidence>
<comment type="caution">
    <text evidence="9">The sequence shown here is derived from an EMBL/GenBank/DDBJ whole genome shotgun (WGS) entry which is preliminary data.</text>
</comment>
<evidence type="ECO:0000256" key="1">
    <source>
        <dbReference type="ARBA" id="ARBA00004601"/>
    </source>
</evidence>
<dbReference type="InterPro" id="IPR012501">
    <property type="entry name" value="Vps54_C"/>
</dbReference>
<sequence length="309" mass="33143">MIPYFTEVSNVGRNITKQGNHQGFVIPCTSSLIPSALLCSCGGEAMLGEIACGRVLGGLREVLCASCDYAHDRCAKLLHARSREHGLDKMTASEFLTLSRIIEDFVVDTEIICSRKSTSFRMGLQGQATRFVLRFHEEREARLKLNLSSERWRAVHAPPDLQRLLDHISATDTLVSPPPLVKEDGPSDSGSSSNKKAAAAASLSTITTVSTTTATNNTTTLSHSLLEHNPVSNGMVVGGSGNGINGSSSSSCGGVMVGGEEYVVVGVCLVVVRLIVEYSECAATLRLAAQQLLTRLTDLLRRFNSDTCR</sequence>
<evidence type="ECO:0000256" key="4">
    <source>
        <dbReference type="ARBA" id="ARBA00022927"/>
    </source>
</evidence>
<keyword evidence="5" id="KW-0333">Golgi apparatus</keyword>
<feature type="domain" description="Vacuolar protein sorting-associated protein 54 C-terminal" evidence="8">
    <location>
        <begin position="260"/>
        <end position="308"/>
    </location>
</feature>
<gene>
    <name evidence="9" type="ORF">SK128_019440</name>
</gene>
<accession>A0AAN8XK18</accession>
<comment type="similarity">
    <text evidence="2">Belongs to the VPS54 family.</text>
</comment>
<proteinExistence type="inferred from homology"/>
<feature type="region of interest" description="Disordered" evidence="7">
    <location>
        <begin position="175"/>
        <end position="196"/>
    </location>
</feature>
<keyword evidence="4" id="KW-0653">Protein transport</keyword>
<dbReference type="InterPro" id="IPR039745">
    <property type="entry name" value="Vps54"/>
</dbReference>
<name>A0AAN8XK18_HALRR</name>
<dbReference type="GO" id="GO:0000938">
    <property type="term" value="C:GARP complex"/>
    <property type="evidence" value="ECO:0007669"/>
    <property type="project" value="InterPro"/>
</dbReference>
<evidence type="ECO:0000313" key="10">
    <source>
        <dbReference type="Proteomes" id="UP001381693"/>
    </source>
</evidence>
<feature type="compositionally biased region" description="Low complexity" evidence="7">
    <location>
        <begin position="187"/>
        <end position="196"/>
    </location>
</feature>
<dbReference type="GO" id="GO:0006896">
    <property type="term" value="P:Golgi to vacuole transport"/>
    <property type="evidence" value="ECO:0007669"/>
    <property type="project" value="TreeGrafter"/>
</dbReference>
<evidence type="ECO:0000256" key="2">
    <source>
        <dbReference type="ARBA" id="ARBA00009150"/>
    </source>
</evidence>
<dbReference type="GO" id="GO:0019905">
    <property type="term" value="F:syntaxin binding"/>
    <property type="evidence" value="ECO:0007669"/>
    <property type="project" value="TreeGrafter"/>
</dbReference>
<dbReference type="GO" id="GO:0015031">
    <property type="term" value="P:protein transport"/>
    <property type="evidence" value="ECO:0007669"/>
    <property type="project" value="UniProtKB-KW"/>
</dbReference>
<dbReference type="GO" id="GO:0005829">
    <property type="term" value="C:cytosol"/>
    <property type="evidence" value="ECO:0007669"/>
    <property type="project" value="GOC"/>
</dbReference>
<dbReference type="GO" id="GO:0042147">
    <property type="term" value="P:retrograde transport, endosome to Golgi"/>
    <property type="evidence" value="ECO:0007669"/>
    <property type="project" value="InterPro"/>
</dbReference>
<comment type="subcellular location">
    <subcellularLocation>
        <location evidence="1">Golgi apparatus</location>
        <location evidence="1">trans-Golgi network</location>
    </subcellularLocation>
</comment>
<keyword evidence="3" id="KW-0813">Transport</keyword>
<dbReference type="Pfam" id="PF07928">
    <property type="entry name" value="Vps54"/>
    <property type="match status" value="1"/>
</dbReference>
<protein>
    <recommendedName>
        <fullName evidence="8">Vacuolar protein sorting-associated protein 54 C-terminal domain-containing protein</fullName>
    </recommendedName>
</protein>
<reference evidence="9 10" key="1">
    <citation type="submission" date="2023-11" db="EMBL/GenBank/DDBJ databases">
        <title>Halocaridina rubra genome assembly.</title>
        <authorList>
            <person name="Smith C."/>
        </authorList>
    </citation>
    <scope>NUCLEOTIDE SEQUENCE [LARGE SCALE GENOMIC DNA]</scope>
    <source>
        <strain evidence="9">EP-1</strain>
        <tissue evidence="9">Whole</tissue>
    </source>
</reference>